<gene>
    <name evidence="1" type="ORF">PCOR1329_LOCUS14077</name>
</gene>
<keyword evidence="2" id="KW-1185">Reference proteome</keyword>
<feature type="non-terminal residue" evidence="1">
    <location>
        <position position="1"/>
    </location>
</feature>
<evidence type="ECO:0008006" key="3">
    <source>
        <dbReference type="Google" id="ProtNLM"/>
    </source>
</evidence>
<proteinExistence type="predicted"/>
<reference evidence="1" key="1">
    <citation type="submission" date="2023-10" db="EMBL/GenBank/DDBJ databases">
        <authorList>
            <person name="Chen Y."/>
            <person name="Shah S."/>
            <person name="Dougan E. K."/>
            <person name="Thang M."/>
            <person name="Chan C."/>
        </authorList>
    </citation>
    <scope>NUCLEOTIDE SEQUENCE [LARGE SCALE GENOMIC DNA]</scope>
</reference>
<protein>
    <recommendedName>
        <fullName evidence="3">Subtilisin</fullName>
    </recommendedName>
</protein>
<organism evidence="1 2">
    <name type="scientific">Prorocentrum cordatum</name>
    <dbReference type="NCBI Taxonomy" id="2364126"/>
    <lineage>
        <taxon>Eukaryota</taxon>
        <taxon>Sar</taxon>
        <taxon>Alveolata</taxon>
        <taxon>Dinophyceae</taxon>
        <taxon>Prorocentrales</taxon>
        <taxon>Prorocentraceae</taxon>
        <taxon>Prorocentrum</taxon>
    </lineage>
</organism>
<evidence type="ECO:0000313" key="2">
    <source>
        <dbReference type="Proteomes" id="UP001189429"/>
    </source>
</evidence>
<dbReference type="EMBL" id="CAUYUJ010004187">
    <property type="protein sequence ID" value="CAK0808496.1"/>
    <property type="molecule type" value="Genomic_DNA"/>
</dbReference>
<sequence length="67" mass="7157">EGRGVKRLHRVTPESEVKLEETADKKGWSSTGWVTGTGSHIKASEEYTVEFAAAIAAAVVAGLSYVH</sequence>
<evidence type="ECO:0000313" key="1">
    <source>
        <dbReference type="EMBL" id="CAK0808496.1"/>
    </source>
</evidence>
<name>A0ABN9QXK6_9DINO</name>
<accession>A0ABN9QXK6</accession>
<dbReference type="Proteomes" id="UP001189429">
    <property type="component" value="Unassembled WGS sequence"/>
</dbReference>
<feature type="non-terminal residue" evidence="1">
    <location>
        <position position="67"/>
    </location>
</feature>
<comment type="caution">
    <text evidence="1">The sequence shown here is derived from an EMBL/GenBank/DDBJ whole genome shotgun (WGS) entry which is preliminary data.</text>
</comment>